<dbReference type="InterPro" id="IPR053225">
    <property type="entry name" value="Acyl-CoA_N-acyltransferase"/>
</dbReference>
<dbReference type="InterPro" id="IPR016181">
    <property type="entry name" value="Acyl_CoA_acyltransferase"/>
</dbReference>
<reference evidence="2" key="1">
    <citation type="submission" date="2020-11" db="EMBL/GenBank/DDBJ databases">
        <authorList>
            <person name="Tran Van P."/>
        </authorList>
    </citation>
    <scope>NUCLEOTIDE SEQUENCE</scope>
</reference>
<dbReference type="CDD" id="cd04301">
    <property type="entry name" value="NAT_SF"/>
    <property type="match status" value="1"/>
</dbReference>
<dbReference type="PANTHER" id="PTHR20958">
    <property type="entry name" value="GLYCINE N-ACYLTRANSFERASE-LIKE PROTEIN"/>
    <property type="match status" value="1"/>
</dbReference>
<dbReference type="EMBL" id="OD564595">
    <property type="protein sequence ID" value="CAD7439096.1"/>
    <property type="molecule type" value="Genomic_DNA"/>
</dbReference>
<proteinExistence type="predicted"/>
<accession>A0A7R9ERP0</accession>
<dbReference type="SUPFAM" id="SSF55729">
    <property type="entry name" value="Acyl-CoA N-acyltransferases (Nat)"/>
    <property type="match status" value="1"/>
</dbReference>
<gene>
    <name evidence="2" type="ORF">TBIB3V08_LOCUS1674</name>
</gene>
<dbReference type="AlphaFoldDB" id="A0A7R9ERP0"/>
<evidence type="ECO:0000259" key="1">
    <source>
        <dbReference type="PROSITE" id="PS51186"/>
    </source>
</evidence>
<protein>
    <recommendedName>
        <fullName evidence="1">N-acetyltransferase domain-containing protein</fullName>
    </recommendedName>
</protein>
<sequence>MKGGNTHLTNDSYFGQAGILNQDLELSMQTRYRLSFTLSAVREVFHQTLKTFLNDRVWDFYFYVNKSWPEEPVCLHFPGMTLSVSSSMALHPNGRTYESFCVFCPSGELDNLRQLEQEDVLVDWSSPIFLNFTHCAIMDRLEEFYQPIGTLEKVCGDVYVCCNPPLDFPLDDLPTEEAEMKQLKTEHAKTIHDLYPANTMECVEVFEKLISALPAYGVFSDGELAAWMVQSYYGAMFSMQTRPEFRRKGYGIHLAKFLTELVISRGYIPFVMIRPENDASQSLYTKLGFEKHYQTVRAILRPHAITKELQAFNVMSQKEFFKKN</sequence>
<feature type="domain" description="N-acetyltransferase" evidence="1">
    <location>
        <begin position="178"/>
        <end position="308"/>
    </location>
</feature>
<dbReference type="Pfam" id="PF08445">
    <property type="entry name" value="FR47"/>
    <property type="match status" value="1"/>
</dbReference>
<organism evidence="2">
    <name type="scientific">Timema bartmani</name>
    <dbReference type="NCBI Taxonomy" id="61472"/>
    <lineage>
        <taxon>Eukaryota</taxon>
        <taxon>Metazoa</taxon>
        <taxon>Ecdysozoa</taxon>
        <taxon>Arthropoda</taxon>
        <taxon>Hexapoda</taxon>
        <taxon>Insecta</taxon>
        <taxon>Pterygota</taxon>
        <taxon>Neoptera</taxon>
        <taxon>Polyneoptera</taxon>
        <taxon>Phasmatodea</taxon>
        <taxon>Timematodea</taxon>
        <taxon>Timematoidea</taxon>
        <taxon>Timematidae</taxon>
        <taxon>Timema</taxon>
    </lineage>
</organism>
<dbReference type="PROSITE" id="PS51186">
    <property type="entry name" value="GNAT"/>
    <property type="match status" value="1"/>
</dbReference>
<evidence type="ECO:0000313" key="2">
    <source>
        <dbReference type="EMBL" id="CAD7439096.1"/>
    </source>
</evidence>
<dbReference type="GO" id="GO:0016747">
    <property type="term" value="F:acyltransferase activity, transferring groups other than amino-acyl groups"/>
    <property type="evidence" value="ECO:0007669"/>
    <property type="project" value="InterPro"/>
</dbReference>
<dbReference type="InterPro" id="IPR000182">
    <property type="entry name" value="GNAT_dom"/>
</dbReference>
<dbReference type="InterPro" id="IPR013653">
    <property type="entry name" value="GCN5-like_dom"/>
</dbReference>
<dbReference type="Gene3D" id="3.40.630.30">
    <property type="match status" value="1"/>
</dbReference>
<name>A0A7R9ERP0_9NEOP</name>
<dbReference type="PANTHER" id="PTHR20958:SF9">
    <property type="entry name" value="RE58324P"/>
    <property type="match status" value="1"/>
</dbReference>